<proteinExistence type="predicted"/>
<dbReference type="AlphaFoldDB" id="A0A1E7JND3"/>
<comment type="caution">
    <text evidence="2">The sequence shown here is derived from an EMBL/GenBank/DDBJ whole genome shotgun (WGS) entry which is preliminary data.</text>
</comment>
<dbReference type="STRING" id="933944.AN215_08575"/>
<dbReference type="GO" id="GO:0005829">
    <property type="term" value="C:cytosol"/>
    <property type="evidence" value="ECO:0007669"/>
    <property type="project" value="TreeGrafter"/>
</dbReference>
<dbReference type="SUPFAM" id="SSF50475">
    <property type="entry name" value="FMN-binding split barrel"/>
    <property type="match status" value="1"/>
</dbReference>
<dbReference type="GO" id="GO:0070967">
    <property type="term" value="F:coenzyme F420 binding"/>
    <property type="evidence" value="ECO:0007669"/>
    <property type="project" value="TreeGrafter"/>
</dbReference>
<dbReference type="GO" id="GO:0016627">
    <property type="term" value="F:oxidoreductase activity, acting on the CH-CH group of donors"/>
    <property type="evidence" value="ECO:0007669"/>
    <property type="project" value="TreeGrafter"/>
</dbReference>
<dbReference type="Proteomes" id="UP000176087">
    <property type="component" value="Unassembled WGS sequence"/>
</dbReference>
<dbReference type="PANTHER" id="PTHR35176:SF6">
    <property type="entry name" value="HEME OXYGENASE HI_0854-RELATED"/>
    <property type="match status" value="1"/>
</dbReference>
<evidence type="ECO:0000256" key="1">
    <source>
        <dbReference type="ARBA" id="ARBA00023002"/>
    </source>
</evidence>
<dbReference type="RefSeq" id="WP_070013185.1">
    <property type="nucleotide sequence ID" value="NZ_LJGS01000044.1"/>
</dbReference>
<dbReference type="InterPro" id="IPR052019">
    <property type="entry name" value="F420H2_bilvrd_red/Heme_oxyg"/>
</dbReference>
<evidence type="ECO:0000313" key="2">
    <source>
        <dbReference type="EMBL" id="OEU89754.1"/>
    </source>
</evidence>
<dbReference type="PANTHER" id="PTHR35176">
    <property type="entry name" value="HEME OXYGENASE HI_0854-RELATED"/>
    <property type="match status" value="1"/>
</dbReference>
<organism evidence="2 3">
    <name type="scientific">Streptomyces abyssalis</name>
    <dbReference type="NCBI Taxonomy" id="933944"/>
    <lineage>
        <taxon>Bacteria</taxon>
        <taxon>Bacillati</taxon>
        <taxon>Actinomycetota</taxon>
        <taxon>Actinomycetes</taxon>
        <taxon>Kitasatosporales</taxon>
        <taxon>Streptomycetaceae</taxon>
        <taxon>Streptomyces</taxon>
    </lineage>
</organism>
<dbReference type="InterPro" id="IPR012349">
    <property type="entry name" value="Split_barrel_FMN-bd"/>
</dbReference>
<dbReference type="OrthoDB" id="5242787at2"/>
<protein>
    <submittedName>
        <fullName evidence="2">Pyridoxamine 5'-phosphate oxidase</fullName>
    </submittedName>
</protein>
<evidence type="ECO:0000313" key="3">
    <source>
        <dbReference type="Proteomes" id="UP000176087"/>
    </source>
</evidence>
<name>A0A1E7JND3_9ACTN</name>
<keyword evidence="1" id="KW-0560">Oxidoreductase</keyword>
<accession>A0A1E7JND3</accession>
<dbReference type="Gene3D" id="2.30.110.10">
    <property type="entry name" value="Electron Transport, Fmn-binding Protein, Chain A"/>
    <property type="match status" value="1"/>
</dbReference>
<gene>
    <name evidence="2" type="ORF">AN215_08575</name>
</gene>
<dbReference type="PATRIC" id="fig|933944.5.peg.629"/>
<reference evidence="2 3" key="1">
    <citation type="journal article" date="2016" name="Front. Microbiol.">
        <title>Comparative Genomics Analysis of Streptomyces Species Reveals Their Adaptation to the Marine Environment and Their Diversity at the Genomic Level.</title>
        <authorList>
            <person name="Tian X."/>
            <person name="Zhang Z."/>
            <person name="Yang T."/>
            <person name="Chen M."/>
            <person name="Li J."/>
            <person name="Chen F."/>
            <person name="Yang J."/>
            <person name="Li W."/>
            <person name="Zhang B."/>
            <person name="Zhang Z."/>
            <person name="Wu J."/>
            <person name="Zhang C."/>
            <person name="Long L."/>
            <person name="Xiao J."/>
        </authorList>
    </citation>
    <scope>NUCLEOTIDE SEQUENCE [LARGE SCALE GENOMIC DNA]</scope>
    <source>
        <strain evidence="2 3">SCSIO 10390</strain>
    </source>
</reference>
<sequence length="142" mass="16158">MALTREERAEFLAEPLIAALSVDAGEKGRAPLSVPVWYEYEPGGEFWILTGRDSRKDQLIAKAGRFTLMMDRLEPTIRYVSVEGPVTGREPATRDRLHALAARYLPADKVDAYVDFAWDDHGEQVILRMRPERWLSSDLGRI</sequence>
<dbReference type="EMBL" id="LJGT01000038">
    <property type="protein sequence ID" value="OEU89754.1"/>
    <property type="molecule type" value="Genomic_DNA"/>
</dbReference>
<keyword evidence="3" id="KW-1185">Reference proteome</keyword>